<keyword evidence="2" id="KW-0808">Transferase</keyword>
<keyword evidence="8" id="KW-1185">Reference proteome</keyword>
<protein>
    <recommendedName>
        <fullName evidence="1">glutathione transferase</fullName>
        <ecNumber evidence="1">2.5.1.18</ecNumber>
    </recommendedName>
</protein>
<dbReference type="Gene3D" id="3.40.30.10">
    <property type="entry name" value="Glutaredoxin"/>
    <property type="match status" value="1"/>
</dbReference>
<dbReference type="FunFam" id="3.40.30.10:FF:000014">
    <property type="entry name" value="Tau class glutathione S-transferase"/>
    <property type="match status" value="1"/>
</dbReference>
<organism evidence="7 8">
    <name type="scientific">Flemingia macrophylla</name>
    <dbReference type="NCBI Taxonomy" id="520843"/>
    <lineage>
        <taxon>Eukaryota</taxon>
        <taxon>Viridiplantae</taxon>
        <taxon>Streptophyta</taxon>
        <taxon>Embryophyta</taxon>
        <taxon>Tracheophyta</taxon>
        <taxon>Spermatophyta</taxon>
        <taxon>Magnoliopsida</taxon>
        <taxon>eudicotyledons</taxon>
        <taxon>Gunneridae</taxon>
        <taxon>Pentapetalae</taxon>
        <taxon>rosids</taxon>
        <taxon>fabids</taxon>
        <taxon>Fabales</taxon>
        <taxon>Fabaceae</taxon>
        <taxon>Papilionoideae</taxon>
        <taxon>50 kb inversion clade</taxon>
        <taxon>NPAAA clade</taxon>
        <taxon>indigoferoid/millettioid clade</taxon>
        <taxon>Phaseoleae</taxon>
        <taxon>Flemingia</taxon>
    </lineage>
</organism>
<dbReference type="FunFam" id="1.20.1050.10:FF:000018">
    <property type="entry name" value="Glutathione S-transferase U20"/>
    <property type="match status" value="1"/>
</dbReference>
<evidence type="ECO:0000256" key="4">
    <source>
        <dbReference type="RuleBase" id="RU003494"/>
    </source>
</evidence>
<dbReference type="PANTHER" id="PTHR11260:SF684">
    <property type="entry name" value="GLUTATHIONE TRANSFERASE"/>
    <property type="match status" value="1"/>
</dbReference>
<dbReference type="SFLD" id="SFLDS00019">
    <property type="entry name" value="Glutathione_Transferase_(cytos"/>
    <property type="match status" value="1"/>
</dbReference>
<dbReference type="EMBL" id="JBGMDY010000004">
    <property type="protein sequence ID" value="KAL2338860.1"/>
    <property type="molecule type" value="Genomic_DNA"/>
</dbReference>
<gene>
    <name evidence="7" type="ORF">Fmac_013306</name>
</gene>
<feature type="domain" description="GST N-terminal" evidence="5">
    <location>
        <begin position="10"/>
        <end position="90"/>
    </location>
</feature>
<evidence type="ECO:0000259" key="5">
    <source>
        <dbReference type="PROSITE" id="PS50404"/>
    </source>
</evidence>
<dbReference type="PROSITE" id="PS50404">
    <property type="entry name" value="GST_NTER"/>
    <property type="match status" value="1"/>
</dbReference>
<dbReference type="EC" id="2.5.1.18" evidence="1"/>
<name>A0ABD1MSS2_9FABA</name>
<dbReference type="PROSITE" id="PS50405">
    <property type="entry name" value="GST_CTER"/>
    <property type="match status" value="1"/>
</dbReference>
<dbReference type="PANTHER" id="PTHR11260">
    <property type="entry name" value="GLUTATHIONE S-TRANSFERASE, GST, SUPERFAMILY, GST DOMAIN CONTAINING"/>
    <property type="match status" value="1"/>
</dbReference>
<reference evidence="7 8" key="1">
    <citation type="submission" date="2024-08" db="EMBL/GenBank/DDBJ databases">
        <title>Insights into the chromosomal genome structure of Flemingia macrophylla.</title>
        <authorList>
            <person name="Ding Y."/>
            <person name="Zhao Y."/>
            <person name="Bi W."/>
            <person name="Wu M."/>
            <person name="Zhao G."/>
            <person name="Gong Y."/>
            <person name="Li W."/>
            <person name="Zhang P."/>
        </authorList>
    </citation>
    <scope>NUCLEOTIDE SEQUENCE [LARGE SCALE GENOMIC DNA]</scope>
    <source>
        <strain evidence="7">DYQJB</strain>
        <tissue evidence="7">Leaf</tissue>
    </source>
</reference>
<dbReference type="InterPro" id="IPR010987">
    <property type="entry name" value="Glutathione-S-Trfase_C-like"/>
</dbReference>
<evidence type="ECO:0000259" key="6">
    <source>
        <dbReference type="PROSITE" id="PS50405"/>
    </source>
</evidence>
<dbReference type="Proteomes" id="UP001603857">
    <property type="component" value="Unassembled WGS sequence"/>
</dbReference>
<evidence type="ECO:0000313" key="7">
    <source>
        <dbReference type="EMBL" id="KAL2338860.1"/>
    </source>
</evidence>
<evidence type="ECO:0000256" key="3">
    <source>
        <dbReference type="ARBA" id="ARBA00047960"/>
    </source>
</evidence>
<comment type="similarity">
    <text evidence="4">Belongs to the GST superfamily.</text>
</comment>
<evidence type="ECO:0000256" key="2">
    <source>
        <dbReference type="ARBA" id="ARBA00022679"/>
    </source>
</evidence>
<dbReference type="InterPro" id="IPR045074">
    <property type="entry name" value="GST_C_Tau"/>
</dbReference>
<evidence type="ECO:0000256" key="1">
    <source>
        <dbReference type="ARBA" id="ARBA00012452"/>
    </source>
</evidence>
<dbReference type="SUPFAM" id="SSF52833">
    <property type="entry name" value="Thioredoxin-like"/>
    <property type="match status" value="1"/>
</dbReference>
<dbReference type="InterPro" id="IPR004046">
    <property type="entry name" value="GST_C"/>
</dbReference>
<dbReference type="Pfam" id="PF02798">
    <property type="entry name" value="GST_N"/>
    <property type="match status" value="1"/>
</dbReference>
<accession>A0ABD1MSS2</accession>
<dbReference type="SFLD" id="SFLDG00358">
    <property type="entry name" value="Main_(cytGST)"/>
    <property type="match status" value="1"/>
</dbReference>
<proteinExistence type="inferred from homology"/>
<dbReference type="CDD" id="cd03185">
    <property type="entry name" value="GST_C_Tau"/>
    <property type="match status" value="1"/>
</dbReference>
<dbReference type="CDD" id="cd03058">
    <property type="entry name" value="GST_N_Tau"/>
    <property type="match status" value="1"/>
</dbReference>
<evidence type="ECO:0000313" key="8">
    <source>
        <dbReference type="Proteomes" id="UP001603857"/>
    </source>
</evidence>
<dbReference type="GO" id="GO:0004364">
    <property type="term" value="F:glutathione transferase activity"/>
    <property type="evidence" value="ECO:0007669"/>
    <property type="project" value="UniProtKB-EC"/>
</dbReference>
<dbReference type="AlphaFoldDB" id="A0ABD1MSS2"/>
<dbReference type="InterPro" id="IPR004045">
    <property type="entry name" value="Glutathione_S-Trfase_N"/>
</dbReference>
<feature type="domain" description="GST C-terminal" evidence="6">
    <location>
        <begin position="96"/>
        <end position="214"/>
    </location>
</feature>
<dbReference type="Gene3D" id="1.20.1050.10">
    <property type="match status" value="1"/>
</dbReference>
<comment type="catalytic activity">
    <reaction evidence="3">
        <text>RX + glutathione = an S-substituted glutathione + a halide anion + H(+)</text>
        <dbReference type="Rhea" id="RHEA:16437"/>
        <dbReference type="ChEBI" id="CHEBI:15378"/>
        <dbReference type="ChEBI" id="CHEBI:16042"/>
        <dbReference type="ChEBI" id="CHEBI:17792"/>
        <dbReference type="ChEBI" id="CHEBI:57925"/>
        <dbReference type="ChEBI" id="CHEBI:90779"/>
        <dbReference type="EC" id="2.5.1.18"/>
    </reaction>
</comment>
<dbReference type="InterPro" id="IPR040079">
    <property type="entry name" value="Glutathione_S-Trfase"/>
</dbReference>
<dbReference type="InterPro" id="IPR036282">
    <property type="entry name" value="Glutathione-S-Trfase_C_sf"/>
</dbReference>
<dbReference type="SUPFAM" id="SSF47616">
    <property type="entry name" value="GST C-terminal domain-like"/>
    <property type="match status" value="1"/>
</dbReference>
<comment type="caution">
    <text evidence="7">The sequence shown here is derived from an EMBL/GenBank/DDBJ whole genome shotgun (WGS) entry which is preliminary data.</text>
</comment>
<dbReference type="InterPro" id="IPR045073">
    <property type="entry name" value="Omega/Tau-like"/>
</dbReference>
<dbReference type="InterPro" id="IPR036249">
    <property type="entry name" value="Thioredoxin-like_sf"/>
</dbReference>
<dbReference type="Pfam" id="PF00043">
    <property type="entry name" value="GST_C"/>
    <property type="match status" value="1"/>
</dbReference>
<sequence length="225" mass="25995">MLSLILTMEDEVVLADFGLSMFCIRVKIALAEKGVKFELKEEDLIHTKSPLLLEMNPVHKKVPVLIHNGKPIAESLIILHYIDEFWNDKSPLLPTDPYQRAQARFWADFVDNKVHEVAKKIWTGKVDEHEAEKKELIGNLKKLEEVVGDKPYFGGDTFGFVDVALIPFYKWFSTYEKVGKLKLDFPKLVTWANKCLERESVSKFLSDEKDVYDFVLAHRKRIGVD</sequence>
<dbReference type="SFLD" id="SFLDG01152">
    <property type="entry name" value="Main.3:_Omega-_and_Tau-like"/>
    <property type="match status" value="1"/>
</dbReference>